<keyword evidence="4 6" id="KW-1133">Transmembrane helix</keyword>
<feature type="transmembrane region" description="Helical" evidence="6">
    <location>
        <begin position="7"/>
        <end position="26"/>
    </location>
</feature>
<evidence type="ECO:0000313" key="8">
    <source>
        <dbReference type="EMBL" id="AKB66399.1"/>
    </source>
</evidence>
<evidence type="ECO:0000256" key="2">
    <source>
        <dbReference type="ARBA" id="ARBA00022475"/>
    </source>
</evidence>
<reference evidence="8 9" key="1">
    <citation type="submission" date="2014-07" db="EMBL/GenBank/DDBJ databases">
        <title>Methanogenic archaea and the global carbon cycle.</title>
        <authorList>
            <person name="Henriksen J.R."/>
            <person name="Luke J."/>
            <person name="Reinhart S."/>
            <person name="Benedict M.N."/>
            <person name="Youngblut N.D."/>
            <person name="Metcalf M.E."/>
            <person name="Whitaker R.J."/>
            <person name="Metcalf W.W."/>
        </authorList>
    </citation>
    <scope>NUCLEOTIDE SEQUENCE [LARGE SCALE GENOMIC DNA]</scope>
    <source>
        <strain evidence="8 9">S-6</strain>
    </source>
</reference>
<evidence type="ECO:0000256" key="3">
    <source>
        <dbReference type="ARBA" id="ARBA00022692"/>
    </source>
</evidence>
<evidence type="ECO:0000256" key="1">
    <source>
        <dbReference type="ARBA" id="ARBA00004651"/>
    </source>
</evidence>
<keyword evidence="3 6" id="KW-0812">Transmembrane</keyword>
<sequence length="79" mass="9328">MIGVSYIFLIFGFVLVFSFIFWVWTLADCLRKETDEGNTRLIWVIVIVFTYIVGALLYYLIRRPKRVKELGYTKGIQTI</sequence>
<gene>
    <name evidence="8" type="ORF">MSMAS_3203</name>
</gene>
<dbReference type="InterPro" id="IPR027379">
    <property type="entry name" value="CLS_N"/>
</dbReference>
<dbReference type="GO" id="GO:0005886">
    <property type="term" value="C:plasma membrane"/>
    <property type="evidence" value="ECO:0007669"/>
    <property type="project" value="UniProtKB-SubCell"/>
</dbReference>
<dbReference type="KEGG" id="mmj:MSMAS_3203"/>
<dbReference type="AlphaFoldDB" id="A0A0E3RMK1"/>
<feature type="domain" description="Cardiolipin synthase N-terminal" evidence="7">
    <location>
        <begin position="20"/>
        <end position="63"/>
    </location>
</feature>
<dbReference type="Pfam" id="PF13396">
    <property type="entry name" value="PLDc_N"/>
    <property type="match status" value="1"/>
</dbReference>
<dbReference type="EMBL" id="CP009512">
    <property type="protein sequence ID" value="AKB66399.1"/>
    <property type="molecule type" value="Genomic_DNA"/>
</dbReference>
<protein>
    <recommendedName>
        <fullName evidence="7">Cardiolipin synthase N-terminal domain-containing protein</fullName>
    </recommendedName>
</protein>
<keyword evidence="5 6" id="KW-0472">Membrane</keyword>
<comment type="subcellular location">
    <subcellularLocation>
        <location evidence="1">Cell membrane</location>
        <topology evidence="1">Multi-pass membrane protein</topology>
    </subcellularLocation>
</comment>
<evidence type="ECO:0000256" key="5">
    <source>
        <dbReference type="ARBA" id="ARBA00023136"/>
    </source>
</evidence>
<evidence type="ECO:0000256" key="4">
    <source>
        <dbReference type="ARBA" id="ARBA00022989"/>
    </source>
</evidence>
<dbReference type="PATRIC" id="fig|213585.10.peg.4005"/>
<dbReference type="HOGENOM" id="CLU_176001_5_2_2"/>
<organism evidence="8 9">
    <name type="scientific">Methanosarcina mazei S-6</name>
    <dbReference type="NCBI Taxonomy" id="213585"/>
    <lineage>
        <taxon>Archaea</taxon>
        <taxon>Methanobacteriati</taxon>
        <taxon>Methanobacteriota</taxon>
        <taxon>Stenosarchaea group</taxon>
        <taxon>Methanomicrobia</taxon>
        <taxon>Methanosarcinales</taxon>
        <taxon>Methanosarcinaceae</taxon>
        <taxon>Methanosarcina</taxon>
    </lineage>
</organism>
<evidence type="ECO:0000259" key="7">
    <source>
        <dbReference type="Pfam" id="PF13396"/>
    </source>
</evidence>
<keyword evidence="2" id="KW-1003">Cell membrane</keyword>
<name>A0A0E3RMK1_METMZ</name>
<evidence type="ECO:0000256" key="6">
    <source>
        <dbReference type="SAM" id="Phobius"/>
    </source>
</evidence>
<proteinExistence type="predicted"/>
<feature type="transmembrane region" description="Helical" evidence="6">
    <location>
        <begin position="41"/>
        <end position="61"/>
    </location>
</feature>
<evidence type="ECO:0000313" key="9">
    <source>
        <dbReference type="Proteomes" id="UP000033097"/>
    </source>
</evidence>
<accession>A0A0E3RMK1</accession>
<dbReference type="Proteomes" id="UP000033097">
    <property type="component" value="Chromosome"/>
</dbReference>